<proteinExistence type="predicted"/>
<dbReference type="AntiFam" id="ANF00012">
    <property type="entry name" value="tRNA translation"/>
</dbReference>
<sequence length="98" mass="11149">MNYMNMVRKERLELSRVTPLEPKSSASTSSATFAKQGGIIGQYVCLVKTLFESRHELYFGLILNGVNDGTRTHDNRDHNPGLYQLSYAHHNDTLKNLH</sequence>
<gene>
    <name evidence="1" type="ORF">Lery_2037</name>
</gene>
<accession>A0A0W0TJK3</accession>
<comment type="caution">
    <text evidence="1">The sequence shown here is derived from an EMBL/GenBank/DDBJ whole genome shotgun (WGS) entry which is preliminary data.</text>
</comment>
<evidence type="ECO:0000313" key="2">
    <source>
        <dbReference type="Proteomes" id="UP000054773"/>
    </source>
</evidence>
<dbReference type="EMBL" id="LNYA01000032">
    <property type="protein sequence ID" value="KTC95742.1"/>
    <property type="molecule type" value="Genomic_DNA"/>
</dbReference>
<dbReference type="AlphaFoldDB" id="A0A0W0TJK3"/>
<reference evidence="1 2" key="1">
    <citation type="submission" date="2015-11" db="EMBL/GenBank/DDBJ databases">
        <title>Genomic analysis of 38 Legionella species identifies large and diverse effector repertoires.</title>
        <authorList>
            <person name="Burstein D."/>
            <person name="Amaro F."/>
            <person name="Zusman T."/>
            <person name="Lifshitz Z."/>
            <person name="Cohen O."/>
            <person name="Gilbert J.A."/>
            <person name="Pupko T."/>
            <person name="Shuman H.A."/>
            <person name="Segal G."/>
        </authorList>
    </citation>
    <scope>NUCLEOTIDE SEQUENCE [LARGE SCALE GENOMIC DNA]</scope>
    <source>
        <strain evidence="1 2">SE-32A-C8</strain>
    </source>
</reference>
<dbReference type="STRING" id="448.Lery_2037"/>
<protein>
    <submittedName>
        <fullName evidence="1">Uncharacterized protein</fullName>
    </submittedName>
</protein>
<dbReference type="Proteomes" id="UP000054773">
    <property type="component" value="Unassembled WGS sequence"/>
</dbReference>
<keyword evidence="2" id="KW-1185">Reference proteome</keyword>
<organism evidence="1 2">
    <name type="scientific">Legionella erythra</name>
    <dbReference type="NCBI Taxonomy" id="448"/>
    <lineage>
        <taxon>Bacteria</taxon>
        <taxon>Pseudomonadati</taxon>
        <taxon>Pseudomonadota</taxon>
        <taxon>Gammaproteobacteria</taxon>
        <taxon>Legionellales</taxon>
        <taxon>Legionellaceae</taxon>
        <taxon>Legionella</taxon>
    </lineage>
</organism>
<evidence type="ECO:0000313" key="1">
    <source>
        <dbReference type="EMBL" id="KTC95742.1"/>
    </source>
</evidence>
<name>A0A0W0TJK3_LEGER</name>